<dbReference type="OrthoDB" id="9806525at2"/>
<dbReference type="PANTHER" id="PTHR43646">
    <property type="entry name" value="GLYCOSYLTRANSFERASE"/>
    <property type="match status" value="1"/>
</dbReference>
<evidence type="ECO:0000313" key="3">
    <source>
        <dbReference type="EMBL" id="QHC35109.1"/>
    </source>
</evidence>
<dbReference type="InterPro" id="IPR001173">
    <property type="entry name" value="Glyco_trans_2-like"/>
</dbReference>
<protein>
    <submittedName>
        <fullName evidence="3">Glycosyltransferase</fullName>
    </submittedName>
</protein>
<keyword evidence="1" id="KW-0812">Transmembrane</keyword>
<feature type="transmembrane region" description="Helical" evidence="1">
    <location>
        <begin position="312"/>
        <end position="333"/>
    </location>
</feature>
<organism evidence="3 4">
    <name type="scientific">Komagataeibacter xylinus</name>
    <name type="common">Gluconacetobacter xylinus</name>
    <dbReference type="NCBI Taxonomy" id="28448"/>
    <lineage>
        <taxon>Bacteria</taxon>
        <taxon>Pseudomonadati</taxon>
        <taxon>Pseudomonadota</taxon>
        <taxon>Alphaproteobacteria</taxon>
        <taxon>Acetobacterales</taxon>
        <taxon>Acetobacteraceae</taxon>
        <taxon>Komagataeibacter</taxon>
    </lineage>
</organism>
<dbReference type="PANTHER" id="PTHR43646:SF3">
    <property type="entry name" value="SLR1566 PROTEIN"/>
    <property type="match status" value="1"/>
</dbReference>
<feature type="transmembrane region" description="Helical" evidence="1">
    <location>
        <begin position="184"/>
        <end position="200"/>
    </location>
</feature>
<dbReference type="AlphaFoldDB" id="A0A857FNM9"/>
<evidence type="ECO:0000313" key="4">
    <source>
        <dbReference type="Proteomes" id="UP000464674"/>
    </source>
</evidence>
<keyword evidence="3" id="KW-0808">Transferase</keyword>
<keyword evidence="1" id="KW-0472">Membrane</keyword>
<accession>A0A857FNM9</accession>
<feature type="domain" description="Glycosyltransferase 2-like" evidence="2">
    <location>
        <begin position="48"/>
        <end position="188"/>
    </location>
</feature>
<evidence type="ECO:0000256" key="1">
    <source>
        <dbReference type="SAM" id="Phobius"/>
    </source>
</evidence>
<proteinExistence type="predicted"/>
<gene>
    <name evidence="3" type="ORF">FMA36_05965</name>
</gene>
<reference evidence="3 4" key="1">
    <citation type="journal article" date="2020" name="Carbohydr. Polym.">
        <title>Characterization and optimization of production of bacterial cellulose from strain CGMCC 17276 based on whole-genome analysis.</title>
        <authorList>
            <person name="Lu T."/>
            <person name="Gao H."/>
            <person name="Liao B."/>
            <person name="Wu J."/>
            <person name="Zhang W."/>
            <person name="Huang J."/>
            <person name="Liu M."/>
            <person name="Huang J."/>
            <person name="Chang Z."/>
            <person name="Jin M."/>
            <person name="Yi Z."/>
            <person name="Jiang D."/>
        </authorList>
    </citation>
    <scope>NUCLEOTIDE SEQUENCE [LARGE SCALE GENOMIC DNA]</scope>
    <source>
        <strain evidence="3 4">CGMCC 17276</strain>
    </source>
</reference>
<feature type="transmembrane region" description="Helical" evidence="1">
    <location>
        <begin position="345"/>
        <end position="366"/>
    </location>
</feature>
<dbReference type="GO" id="GO:0016740">
    <property type="term" value="F:transferase activity"/>
    <property type="evidence" value="ECO:0007669"/>
    <property type="project" value="UniProtKB-KW"/>
</dbReference>
<dbReference type="Gene3D" id="3.90.550.10">
    <property type="entry name" value="Spore Coat Polysaccharide Biosynthesis Protein SpsA, Chain A"/>
    <property type="match status" value="1"/>
</dbReference>
<dbReference type="Proteomes" id="UP000464674">
    <property type="component" value="Chromosome"/>
</dbReference>
<dbReference type="Pfam" id="PF00535">
    <property type="entry name" value="Glycos_transf_2"/>
    <property type="match status" value="1"/>
</dbReference>
<feature type="transmembrane region" description="Helical" evidence="1">
    <location>
        <begin position="286"/>
        <end position="306"/>
    </location>
</feature>
<dbReference type="EMBL" id="CP041348">
    <property type="protein sequence ID" value="QHC35109.1"/>
    <property type="molecule type" value="Genomic_DNA"/>
</dbReference>
<dbReference type="SUPFAM" id="SSF53448">
    <property type="entry name" value="Nucleotide-diphospho-sugar transferases"/>
    <property type="match status" value="1"/>
</dbReference>
<dbReference type="InterPro" id="IPR029044">
    <property type="entry name" value="Nucleotide-diphossugar_trans"/>
</dbReference>
<dbReference type="NCBIfam" id="TIGR03469">
    <property type="entry name" value="HpnB"/>
    <property type="match status" value="1"/>
</dbReference>
<evidence type="ECO:0000259" key="2">
    <source>
        <dbReference type="Pfam" id="PF00535"/>
    </source>
</evidence>
<dbReference type="RefSeq" id="WP_159261504.1">
    <property type="nucleotide sequence ID" value="NZ_CP041348.1"/>
</dbReference>
<sequence length="410" mass="43666">MLLLPLSILTVVIWLGLIFCHGRFWQAGPVLAPVAGQKLDAATCPDVCVVVPARDEAPSVAACIGSLLAQDYPGALRVVLVDDNSTDGTGRLARAVPDPHRRLTVVTGKARPAGWSGKLWAVAQGVARARELAPDSGGFVLLTDADIIHDPRHVSTLVAKAQSGGLDQVSEMVELNCASPAERMLVPAFVFFFALLYPFASVNNPRSRVAGAAGGTVLVRWSALARIGGIESLRGALIDDCTLAAHVKHSGGRIYLGHSCLARSIRPYPHPSDIWRMVARTAYVQLGYSPFLLAGTVIGMVLVWMLPLQLALFTHGLPCLLGAGAWVLSMASYTPTLRRFGQSPAWAVLLPVIAGFYTLATIGSALDHHRGRGVVWKSRAYTEPDGAISTHMRSEGTATVMNRTMGDDVG</sequence>
<keyword evidence="1" id="KW-1133">Transmembrane helix</keyword>
<name>A0A857FNM9_KOMXY</name>
<dbReference type="InterPro" id="IPR017832">
    <property type="entry name" value="Glyco_trans_2_hopen-assoc_HpnB"/>
</dbReference>